<dbReference type="Pfam" id="PF00072">
    <property type="entry name" value="Response_reg"/>
    <property type="match status" value="1"/>
</dbReference>
<dbReference type="PANTHER" id="PTHR43719">
    <property type="entry name" value="TWO-COMPONENT HISTIDINE KINASE"/>
    <property type="match status" value="1"/>
</dbReference>
<dbReference type="CDD" id="cd17546">
    <property type="entry name" value="REC_hyHK_CKI1_RcsC-like"/>
    <property type="match status" value="1"/>
</dbReference>
<protein>
    <submittedName>
        <fullName evidence="4">Response regulator receiver protein</fullName>
    </submittedName>
</protein>
<dbReference type="SUPFAM" id="SSF52172">
    <property type="entry name" value="CheY-like"/>
    <property type="match status" value="1"/>
</dbReference>
<dbReference type="SMART" id="SM00448">
    <property type="entry name" value="REC"/>
    <property type="match status" value="1"/>
</dbReference>
<evidence type="ECO:0000256" key="2">
    <source>
        <dbReference type="PROSITE-ProRule" id="PRU00169"/>
    </source>
</evidence>
<keyword evidence="5" id="KW-1185">Reference proteome</keyword>
<sequence>MRMLIADDDRMDRTVLEKILGRSSTVHTANDGEEALDMFGKAIDEGAPYDVVILDIIMPGIDGVTACKLMRLIERARGVAGRSRFFFISAHHDLRGIGEGVFPEGRNVFFSKPVLNSIGEISRVVQTAGRGRSARALA</sequence>
<evidence type="ECO:0000256" key="1">
    <source>
        <dbReference type="ARBA" id="ARBA00022553"/>
    </source>
</evidence>
<dbReference type="PATRIC" id="fig|1121439.3.peg.546"/>
<dbReference type="PROSITE" id="PS50110">
    <property type="entry name" value="RESPONSE_REGULATORY"/>
    <property type="match status" value="1"/>
</dbReference>
<dbReference type="AlphaFoldDB" id="S7TE20"/>
<feature type="modified residue" description="4-aspartylphosphate" evidence="2">
    <location>
        <position position="55"/>
    </location>
</feature>
<dbReference type="PANTHER" id="PTHR43719:SF28">
    <property type="entry name" value="PEROXIDE STRESS-ACTIVATED HISTIDINE KINASE MAK1-RELATED"/>
    <property type="match status" value="1"/>
</dbReference>
<gene>
    <name evidence="4" type="ORF">dsat_2158</name>
</gene>
<accession>S7TE20</accession>
<organism evidence="4 5">
    <name type="scientific">Alkalidesulfovibrio alkalitolerans DSM 16529</name>
    <dbReference type="NCBI Taxonomy" id="1121439"/>
    <lineage>
        <taxon>Bacteria</taxon>
        <taxon>Pseudomonadati</taxon>
        <taxon>Thermodesulfobacteriota</taxon>
        <taxon>Desulfovibrionia</taxon>
        <taxon>Desulfovibrionales</taxon>
        <taxon>Desulfovibrionaceae</taxon>
        <taxon>Alkalidesulfovibrio</taxon>
    </lineage>
</organism>
<evidence type="ECO:0000259" key="3">
    <source>
        <dbReference type="PROSITE" id="PS50110"/>
    </source>
</evidence>
<feature type="domain" description="Response regulatory" evidence="3">
    <location>
        <begin position="2"/>
        <end position="138"/>
    </location>
</feature>
<dbReference type="InterPro" id="IPR011006">
    <property type="entry name" value="CheY-like_superfamily"/>
</dbReference>
<dbReference type="InterPro" id="IPR001789">
    <property type="entry name" value="Sig_transdc_resp-reg_receiver"/>
</dbReference>
<dbReference type="Proteomes" id="UP000014975">
    <property type="component" value="Unassembled WGS sequence"/>
</dbReference>
<dbReference type="GO" id="GO:0000160">
    <property type="term" value="P:phosphorelay signal transduction system"/>
    <property type="evidence" value="ECO:0007669"/>
    <property type="project" value="InterPro"/>
</dbReference>
<dbReference type="InterPro" id="IPR050956">
    <property type="entry name" value="2C_system_His_kinase"/>
</dbReference>
<comment type="caution">
    <text evidence="4">The sequence shown here is derived from an EMBL/GenBank/DDBJ whole genome shotgun (WGS) entry which is preliminary data.</text>
</comment>
<evidence type="ECO:0000313" key="4">
    <source>
        <dbReference type="EMBL" id="EPR35457.1"/>
    </source>
</evidence>
<keyword evidence="1 2" id="KW-0597">Phosphoprotein</keyword>
<dbReference type="STRING" id="1121439.dsat_2158"/>
<dbReference type="eggNOG" id="COG0745">
    <property type="taxonomic scope" value="Bacteria"/>
</dbReference>
<dbReference type="Gene3D" id="3.40.50.2300">
    <property type="match status" value="1"/>
</dbReference>
<evidence type="ECO:0000313" key="5">
    <source>
        <dbReference type="Proteomes" id="UP000014975"/>
    </source>
</evidence>
<name>S7TE20_9BACT</name>
<proteinExistence type="predicted"/>
<dbReference type="EMBL" id="ATHI01000004">
    <property type="protein sequence ID" value="EPR35457.1"/>
    <property type="molecule type" value="Genomic_DNA"/>
</dbReference>
<reference evidence="4 5" key="1">
    <citation type="journal article" date="2013" name="Genome Announc.">
        <title>Draft genome sequences for three mercury-methylating, sulfate-reducing bacteria.</title>
        <authorList>
            <person name="Brown S.D."/>
            <person name="Hurt R.A.Jr."/>
            <person name="Gilmour C.C."/>
            <person name="Elias D.A."/>
        </authorList>
    </citation>
    <scope>NUCLEOTIDE SEQUENCE [LARGE SCALE GENOMIC DNA]</scope>
    <source>
        <strain evidence="4 5">DSM 16529</strain>
    </source>
</reference>